<accession>A0ABW3K2N7</accession>
<reference evidence="2" key="1">
    <citation type="journal article" date="2019" name="Int. J. Syst. Evol. Microbiol.">
        <title>The Global Catalogue of Microorganisms (GCM) 10K type strain sequencing project: providing services to taxonomists for standard genome sequencing and annotation.</title>
        <authorList>
            <consortium name="The Broad Institute Genomics Platform"/>
            <consortium name="The Broad Institute Genome Sequencing Center for Infectious Disease"/>
            <person name="Wu L."/>
            <person name="Ma J."/>
        </authorList>
    </citation>
    <scope>NUCLEOTIDE SEQUENCE [LARGE SCALE GENOMIC DNA]</scope>
    <source>
        <strain evidence="2">CCUG 58938</strain>
    </source>
</reference>
<protein>
    <recommendedName>
        <fullName evidence="3">Lipocalin-like domain-containing protein</fullName>
    </recommendedName>
</protein>
<dbReference type="RefSeq" id="WP_377579766.1">
    <property type="nucleotide sequence ID" value="NZ_JBHTKA010000004.1"/>
</dbReference>
<dbReference type="PROSITE" id="PS51257">
    <property type="entry name" value="PROKAR_LIPOPROTEIN"/>
    <property type="match status" value="1"/>
</dbReference>
<evidence type="ECO:0008006" key="3">
    <source>
        <dbReference type="Google" id="ProtNLM"/>
    </source>
</evidence>
<evidence type="ECO:0000313" key="2">
    <source>
        <dbReference type="Proteomes" id="UP001597112"/>
    </source>
</evidence>
<sequence>MPYKLIPISVLLMLALSCTPKRTPEETKALLIGRWDTVTDNDFEVSYIFTDSAIECEEFVACGKYTISDRDTLTIYGVDTTAAKITFPENGNTLMLTTNNWSLRLHKITN</sequence>
<name>A0ABW3K2N7_9BACT</name>
<organism evidence="1 2">
    <name type="scientific">Ohtaekwangia kribbensis</name>
    <dbReference type="NCBI Taxonomy" id="688913"/>
    <lineage>
        <taxon>Bacteria</taxon>
        <taxon>Pseudomonadati</taxon>
        <taxon>Bacteroidota</taxon>
        <taxon>Cytophagia</taxon>
        <taxon>Cytophagales</taxon>
        <taxon>Fulvivirgaceae</taxon>
        <taxon>Ohtaekwangia</taxon>
    </lineage>
</organism>
<proteinExistence type="predicted"/>
<keyword evidence="2" id="KW-1185">Reference proteome</keyword>
<gene>
    <name evidence="1" type="ORF">ACFQ21_13625</name>
</gene>
<dbReference type="EMBL" id="JBHTKA010000004">
    <property type="protein sequence ID" value="MFD1000357.1"/>
    <property type="molecule type" value="Genomic_DNA"/>
</dbReference>
<evidence type="ECO:0000313" key="1">
    <source>
        <dbReference type="EMBL" id="MFD1000357.1"/>
    </source>
</evidence>
<dbReference type="Proteomes" id="UP001597112">
    <property type="component" value="Unassembled WGS sequence"/>
</dbReference>
<comment type="caution">
    <text evidence="1">The sequence shown here is derived from an EMBL/GenBank/DDBJ whole genome shotgun (WGS) entry which is preliminary data.</text>
</comment>